<dbReference type="Proteomes" id="UP000824242">
    <property type="component" value="Unassembled WGS sequence"/>
</dbReference>
<accession>A0A9D1ANV6</accession>
<dbReference type="PANTHER" id="PTHR30336:SF4">
    <property type="entry name" value="ENVELOPE BIOGENESIS FACTOR ELYC"/>
    <property type="match status" value="1"/>
</dbReference>
<dbReference type="InterPro" id="IPR051599">
    <property type="entry name" value="Cell_Envelope_Assoc"/>
</dbReference>
<sequence length="255" mass="27616">MRNRARSVLFFIGLVLCALFLLPAVFAGVWSLGTWVGLAAGAILAVGAHVWSRLTLWTAKKRKQWIPKVILSIFLLSVIYIFFLFGCMTVGALRAPPEEPSGTVVVLGSKVNGTVPSADLQARIDRAAEYLLEHPSLSVVASGGQGAGENISEAAAIRDGLIAQGVDPSRIYLEANSSDTEENIAFSKAVMEENNLPEPMLIVTDEYHEFRAWLLAQREGISSYAVPGSTPFYLLPACVARETLAITEQLLLGWV</sequence>
<dbReference type="EMBL" id="DVGZ01000042">
    <property type="protein sequence ID" value="HIR46930.1"/>
    <property type="molecule type" value="Genomic_DNA"/>
</dbReference>
<dbReference type="CDD" id="cd06259">
    <property type="entry name" value="YdcF-like"/>
    <property type="match status" value="1"/>
</dbReference>
<dbReference type="Pfam" id="PF02698">
    <property type="entry name" value="DUF218"/>
    <property type="match status" value="1"/>
</dbReference>
<evidence type="ECO:0000256" key="1">
    <source>
        <dbReference type="SAM" id="Phobius"/>
    </source>
</evidence>
<evidence type="ECO:0000259" key="2">
    <source>
        <dbReference type="Pfam" id="PF02698"/>
    </source>
</evidence>
<dbReference type="InterPro" id="IPR003848">
    <property type="entry name" value="DUF218"/>
</dbReference>
<feature type="domain" description="DUF218" evidence="2">
    <location>
        <begin position="103"/>
        <end position="248"/>
    </location>
</feature>
<evidence type="ECO:0000313" key="4">
    <source>
        <dbReference type="Proteomes" id="UP000824242"/>
    </source>
</evidence>
<keyword evidence="1" id="KW-0812">Transmembrane</keyword>
<organism evidence="3 4">
    <name type="scientific">Candidatus Caccousia avicola</name>
    <dbReference type="NCBI Taxonomy" id="2840721"/>
    <lineage>
        <taxon>Bacteria</taxon>
        <taxon>Bacillati</taxon>
        <taxon>Bacillota</taxon>
        <taxon>Clostridia</taxon>
        <taxon>Eubacteriales</taxon>
        <taxon>Oscillospiraceae</taxon>
        <taxon>Oscillospiraceae incertae sedis</taxon>
        <taxon>Candidatus Caccousia</taxon>
    </lineage>
</organism>
<feature type="transmembrane region" description="Helical" evidence="1">
    <location>
        <begin position="37"/>
        <end position="57"/>
    </location>
</feature>
<evidence type="ECO:0000313" key="3">
    <source>
        <dbReference type="EMBL" id="HIR46930.1"/>
    </source>
</evidence>
<dbReference type="AlphaFoldDB" id="A0A9D1ANV6"/>
<protein>
    <submittedName>
        <fullName evidence="3">YdcF family protein</fullName>
    </submittedName>
</protein>
<keyword evidence="1" id="KW-0472">Membrane</keyword>
<dbReference type="GO" id="GO:0043164">
    <property type="term" value="P:Gram-negative-bacterium-type cell wall biogenesis"/>
    <property type="evidence" value="ECO:0007669"/>
    <property type="project" value="TreeGrafter"/>
</dbReference>
<proteinExistence type="predicted"/>
<dbReference type="Gene3D" id="3.40.50.620">
    <property type="entry name" value="HUPs"/>
    <property type="match status" value="1"/>
</dbReference>
<name>A0A9D1ANV6_9FIRM</name>
<feature type="transmembrane region" description="Helical" evidence="1">
    <location>
        <begin position="69"/>
        <end position="93"/>
    </location>
</feature>
<dbReference type="GO" id="GO:0000270">
    <property type="term" value="P:peptidoglycan metabolic process"/>
    <property type="evidence" value="ECO:0007669"/>
    <property type="project" value="TreeGrafter"/>
</dbReference>
<dbReference type="GO" id="GO:0005886">
    <property type="term" value="C:plasma membrane"/>
    <property type="evidence" value="ECO:0007669"/>
    <property type="project" value="TreeGrafter"/>
</dbReference>
<keyword evidence="1" id="KW-1133">Transmembrane helix</keyword>
<gene>
    <name evidence="3" type="ORF">IAB89_04615</name>
</gene>
<dbReference type="PANTHER" id="PTHR30336">
    <property type="entry name" value="INNER MEMBRANE PROTEIN, PROBABLE PERMEASE"/>
    <property type="match status" value="1"/>
</dbReference>
<reference evidence="3" key="2">
    <citation type="journal article" date="2021" name="PeerJ">
        <title>Extensive microbial diversity within the chicken gut microbiome revealed by metagenomics and culture.</title>
        <authorList>
            <person name="Gilroy R."/>
            <person name="Ravi A."/>
            <person name="Getino M."/>
            <person name="Pursley I."/>
            <person name="Horton D.L."/>
            <person name="Alikhan N.F."/>
            <person name="Baker D."/>
            <person name="Gharbi K."/>
            <person name="Hall N."/>
            <person name="Watson M."/>
            <person name="Adriaenssens E.M."/>
            <person name="Foster-Nyarko E."/>
            <person name="Jarju S."/>
            <person name="Secka A."/>
            <person name="Antonio M."/>
            <person name="Oren A."/>
            <person name="Chaudhuri R.R."/>
            <person name="La Ragione R."/>
            <person name="Hildebrand F."/>
            <person name="Pallen M.J."/>
        </authorList>
    </citation>
    <scope>NUCLEOTIDE SEQUENCE</scope>
    <source>
        <strain evidence="3">ChiSxjej1B13-7958</strain>
    </source>
</reference>
<comment type="caution">
    <text evidence="3">The sequence shown here is derived from an EMBL/GenBank/DDBJ whole genome shotgun (WGS) entry which is preliminary data.</text>
</comment>
<dbReference type="InterPro" id="IPR014729">
    <property type="entry name" value="Rossmann-like_a/b/a_fold"/>
</dbReference>
<reference evidence="3" key="1">
    <citation type="submission" date="2020-10" db="EMBL/GenBank/DDBJ databases">
        <authorList>
            <person name="Gilroy R."/>
        </authorList>
    </citation>
    <scope>NUCLEOTIDE SEQUENCE</scope>
    <source>
        <strain evidence="3">ChiSxjej1B13-7958</strain>
    </source>
</reference>